<name>H7FSX5_FLAFP</name>
<keyword evidence="2" id="KW-1185">Reference proteome</keyword>
<evidence type="ECO:0000313" key="2">
    <source>
        <dbReference type="Proteomes" id="UP000005566"/>
    </source>
</evidence>
<dbReference type="Proteomes" id="UP000005566">
    <property type="component" value="Unassembled WGS sequence"/>
</dbReference>
<protein>
    <submittedName>
        <fullName evidence="1">Uncharacterized protein</fullName>
    </submittedName>
</protein>
<dbReference type="RefSeq" id="WP_007138726.1">
    <property type="nucleotide sequence ID" value="NZ_AHKF01000018.1"/>
</dbReference>
<reference evidence="1 2" key="1">
    <citation type="journal article" date="2014" name="Acta Crystallogr. D">
        <title>Structure-based characterization and antifreeze properties of a hyperactive ice-binding protein from the Antarctic bacterium Flavobacterium frigoris PS1.</title>
        <authorList>
            <person name="Do H."/>
            <person name="Kim S.J."/>
            <person name="Kim H.J."/>
            <person name="Lee J.H."/>
        </authorList>
    </citation>
    <scope>NUCLEOTIDE SEQUENCE [LARGE SCALE GENOMIC DNA]</scope>
    <source>
        <strain evidence="1 2">PS1</strain>
    </source>
</reference>
<accession>H7FSX5</accession>
<dbReference type="EMBL" id="AHKF01000018">
    <property type="protein sequence ID" value="EIA08827.1"/>
    <property type="molecule type" value="Genomic_DNA"/>
</dbReference>
<organism evidence="1 2">
    <name type="scientific">Flavobacterium frigoris (strain PS1)</name>
    <dbReference type="NCBI Taxonomy" id="1086011"/>
    <lineage>
        <taxon>Bacteria</taxon>
        <taxon>Pseudomonadati</taxon>
        <taxon>Bacteroidota</taxon>
        <taxon>Flavobacteriia</taxon>
        <taxon>Flavobacteriales</taxon>
        <taxon>Flavobacteriaceae</taxon>
        <taxon>Flavobacterium</taxon>
    </lineage>
</organism>
<dbReference type="PATRIC" id="fig|1086011.3.peg.2496"/>
<evidence type="ECO:0000313" key="1">
    <source>
        <dbReference type="EMBL" id="EIA08827.1"/>
    </source>
</evidence>
<gene>
    <name evidence="1" type="ORF">HJ01_02549</name>
</gene>
<dbReference type="AlphaFoldDB" id="H7FSX5"/>
<proteinExistence type="predicted"/>
<comment type="caution">
    <text evidence="1">The sequence shown here is derived from an EMBL/GenBank/DDBJ whole genome shotgun (WGS) entry which is preliminary data.</text>
</comment>
<sequence>MNSWTIDSSQSTLTNLYSTTLVFTKIAITAYSHCVAEIQIMD</sequence>